<dbReference type="Proteomes" id="UP000198870">
    <property type="component" value="Unassembled WGS sequence"/>
</dbReference>
<reference evidence="1 2" key="1">
    <citation type="submission" date="2016-10" db="EMBL/GenBank/DDBJ databases">
        <authorList>
            <person name="de Groot N.N."/>
        </authorList>
    </citation>
    <scope>NUCLEOTIDE SEQUENCE [LARGE SCALE GENOMIC DNA]</scope>
    <source>
        <strain evidence="1 2">AA1</strain>
    </source>
</reference>
<protein>
    <submittedName>
        <fullName evidence="1">Uncharacterized protein</fullName>
    </submittedName>
</protein>
<sequence length="91" mass="10246">MQEQNQTTIDVCTSLFWHLSDKGLGPSEVNRLGKDVFCILQDGGTFTVGFINHQLHSMGWTGHIIDEDAIELVLTILKNEFEYSVSTHTVH</sequence>
<keyword evidence="2" id="KW-1185">Reference proteome</keyword>
<dbReference type="RefSeq" id="WP_092212394.1">
    <property type="nucleotide sequence ID" value="NZ_FMUX01000014.1"/>
</dbReference>
<evidence type="ECO:0000313" key="2">
    <source>
        <dbReference type="Proteomes" id="UP000198870"/>
    </source>
</evidence>
<dbReference type="AlphaFoldDB" id="A0A1G5HHF6"/>
<organism evidence="1 2">
    <name type="scientific">Desulfoluna spongiiphila</name>
    <dbReference type="NCBI Taxonomy" id="419481"/>
    <lineage>
        <taxon>Bacteria</taxon>
        <taxon>Pseudomonadati</taxon>
        <taxon>Thermodesulfobacteriota</taxon>
        <taxon>Desulfobacteria</taxon>
        <taxon>Desulfobacterales</taxon>
        <taxon>Desulfolunaceae</taxon>
        <taxon>Desulfoluna</taxon>
    </lineage>
</organism>
<accession>A0A1G5HHF6</accession>
<proteinExistence type="predicted"/>
<dbReference type="EMBL" id="FMUX01000014">
    <property type="protein sequence ID" value="SCY62740.1"/>
    <property type="molecule type" value="Genomic_DNA"/>
</dbReference>
<dbReference type="OrthoDB" id="5421164at2"/>
<name>A0A1G5HHF6_9BACT</name>
<gene>
    <name evidence="1" type="ORF">SAMN05216233_1143</name>
</gene>
<evidence type="ECO:0000313" key="1">
    <source>
        <dbReference type="EMBL" id="SCY62740.1"/>
    </source>
</evidence>